<reference evidence="2" key="1">
    <citation type="journal article" date="2019" name="Int. J. Syst. Evol. Microbiol.">
        <title>The Global Catalogue of Microorganisms (GCM) 10K type strain sequencing project: providing services to taxonomists for standard genome sequencing and annotation.</title>
        <authorList>
            <consortium name="The Broad Institute Genomics Platform"/>
            <consortium name="The Broad Institute Genome Sequencing Center for Infectious Disease"/>
            <person name="Wu L."/>
            <person name="Ma J."/>
        </authorList>
    </citation>
    <scope>NUCLEOTIDE SEQUENCE [LARGE SCALE GENOMIC DNA]</scope>
    <source>
        <strain evidence="2">JCM 4524</strain>
    </source>
</reference>
<dbReference type="RefSeq" id="WP_344393821.1">
    <property type="nucleotide sequence ID" value="NZ_BAAASJ010000076.1"/>
</dbReference>
<comment type="caution">
    <text evidence="1">The sequence shown here is derived from an EMBL/GenBank/DDBJ whole genome shotgun (WGS) entry which is preliminary data.</text>
</comment>
<accession>A0ABP6DQI8</accession>
<name>A0ABP6DQI8_9ACTN</name>
<sequence>MKATDLLGAEAVDTGGCRLGTVHDIRLARPSPDAAWHIDAVVVGPSALAYRFGYADHDVSGPWLLAVVARWLVRRTRWIPWTQVVSLERRRLVVHAQGKDVSP</sequence>
<evidence type="ECO:0000313" key="2">
    <source>
        <dbReference type="Proteomes" id="UP001500151"/>
    </source>
</evidence>
<dbReference type="EMBL" id="BAAASJ010000076">
    <property type="protein sequence ID" value="GAA2648759.1"/>
    <property type="molecule type" value="Genomic_DNA"/>
</dbReference>
<protein>
    <recommendedName>
        <fullName evidence="3">PRC-barrel domain containing protein</fullName>
    </recommendedName>
</protein>
<evidence type="ECO:0000313" key="1">
    <source>
        <dbReference type="EMBL" id="GAA2648759.1"/>
    </source>
</evidence>
<dbReference type="Proteomes" id="UP001500151">
    <property type="component" value="Unassembled WGS sequence"/>
</dbReference>
<keyword evidence="2" id="KW-1185">Reference proteome</keyword>
<gene>
    <name evidence="1" type="ORF">GCM10010307_56660</name>
</gene>
<evidence type="ECO:0008006" key="3">
    <source>
        <dbReference type="Google" id="ProtNLM"/>
    </source>
</evidence>
<organism evidence="1 2">
    <name type="scientific">Streptomyces vastus</name>
    <dbReference type="NCBI Taxonomy" id="285451"/>
    <lineage>
        <taxon>Bacteria</taxon>
        <taxon>Bacillati</taxon>
        <taxon>Actinomycetota</taxon>
        <taxon>Actinomycetes</taxon>
        <taxon>Kitasatosporales</taxon>
        <taxon>Streptomycetaceae</taxon>
        <taxon>Streptomyces</taxon>
    </lineage>
</organism>
<proteinExistence type="predicted"/>